<dbReference type="InterPro" id="IPR053150">
    <property type="entry name" value="Teicoplanin_resist-assoc"/>
</dbReference>
<name>A0A9X5BK02_9FIRM</name>
<evidence type="ECO:0000313" key="4">
    <source>
        <dbReference type="Proteomes" id="UP001154420"/>
    </source>
</evidence>
<feature type="transmembrane region" description="Helical" evidence="1">
    <location>
        <begin position="79"/>
        <end position="97"/>
    </location>
</feature>
<accession>A0A9X5BK02</accession>
<proteinExistence type="predicted"/>
<feature type="transmembrane region" description="Helical" evidence="1">
    <location>
        <begin position="135"/>
        <end position="155"/>
    </location>
</feature>
<feature type="domain" description="VanZ-like" evidence="2">
    <location>
        <begin position="18"/>
        <end position="151"/>
    </location>
</feature>
<reference evidence="3" key="1">
    <citation type="submission" date="2018-09" db="EMBL/GenBank/DDBJ databases">
        <title>Murine metabolic-syndrome-specific gut microbial biobank.</title>
        <authorList>
            <person name="Liu C."/>
        </authorList>
    </citation>
    <scope>NUCLEOTIDE SEQUENCE</scope>
    <source>
        <strain evidence="3">D42-62</strain>
    </source>
</reference>
<dbReference type="EMBL" id="QZDT01000061">
    <property type="protein sequence ID" value="NBJ95042.1"/>
    <property type="molecule type" value="Genomic_DNA"/>
</dbReference>
<feature type="transmembrane region" description="Helical" evidence="1">
    <location>
        <begin position="104"/>
        <end position="123"/>
    </location>
</feature>
<keyword evidence="1" id="KW-0812">Transmembrane</keyword>
<organism evidence="3 4">
    <name type="scientific">Parablautia muri</name>
    <dbReference type="NCBI Taxonomy" id="2320879"/>
    <lineage>
        <taxon>Bacteria</taxon>
        <taxon>Bacillati</taxon>
        <taxon>Bacillota</taxon>
        <taxon>Clostridia</taxon>
        <taxon>Lachnospirales</taxon>
        <taxon>Lachnospiraceae</taxon>
        <taxon>Parablautia</taxon>
    </lineage>
</organism>
<comment type="caution">
    <text evidence="3">The sequence shown here is derived from an EMBL/GenBank/DDBJ whole genome shotgun (WGS) entry which is preliminary data.</text>
</comment>
<dbReference type="InterPro" id="IPR006976">
    <property type="entry name" value="VanZ-like"/>
</dbReference>
<dbReference type="PANTHER" id="PTHR36834">
    <property type="entry name" value="MEMBRANE PROTEIN-RELATED"/>
    <property type="match status" value="1"/>
</dbReference>
<dbReference type="Pfam" id="PF04892">
    <property type="entry name" value="VanZ"/>
    <property type="match status" value="1"/>
</dbReference>
<dbReference type="Proteomes" id="UP001154420">
    <property type="component" value="Unassembled WGS sequence"/>
</dbReference>
<keyword evidence="1" id="KW-0472">Membrane</keyword>
<evidence type="ECO:0000256" key="1">
    <source>
        <dbReference type="SAM" id="Phobius"/>
    </source>
</evidence>
<keyword evidence="4" id="KW-1185">Reference proteome</keyword>
<sequence length="161" mass="18782">MYGRLKMRKQGKILKIIWWVYIALLFVFVVVKFKGSFYELTDRISTYSMQGSINYNLIPFRSMSTQIEYITQWWALKNLLGNIIPFIPFGFLLPITYKKFSSTISVFFTGLASILLIEIFQFLTKLGAFDVDDIILNMIGIVCGYLMFLVIKHIFVRDEGL</sequence>
<keyword evidence="1" id="KW-1133">Transmembrane helix</keyword>
<dbReference type="AlphaFoldDB" id="A0A9X5BK02"/>
<dbReference type="PANTHER" id="PTHR36834:SF1">
    <property type="entry name" value="INTEGRAL MEMBRANE PROTEIN"/>
    <property type="match status" value="1"/>
</dbReference>
<gene>
    <name evidence="3" type="ORF">D5281_21360</name>
</gene>
<evidence type="ECO:0000313" key="3">
    <source>
        <dbReference type="EMBL" id="NBJ95042.1"/>
    </source>
</evidence>
<evidence type="ECO:0000259" key="2">
    <source>
        <dbReference type="Pfam" id="PF04892"/>
    </source>
</evidence>
<feature type="transmembrane region" description="Helical" evidence="1">
    <location>
        <begin position="12"/>
        <end position="31"/>
    </location>
</feature>
<protein>
    <submittedName>
        <fullName evidence="3">VanZ family protein</fullName>
    </submittedName>
</protein>